<dbReference type="EMBL" id="AKHW03000416">
    <property type="protein sequence ID" value="KYO47479.1"/>
    <property type="molecule type" value="Genomic_DNA"/>
</dbReference>
<comment type="caution">
    <text evidence="2">The sequence shown here is derived from an EMBL/GenBank/DDBJ whole genome shotgun (WGS) entry which is preliminary data.</text>
</comment>
<keyword evidence="3" id="KW-1185">Reference proteome</keyword>
<dbReference type="AlphaFoldDB" id="A0A151PER5"/>
<reference evidence="2 3" key="1">
    <citation type="journal article" date="2012" name="Genome Biol.">
        <title>Sequencing three crocodilian genomes to illuminate the evolution of archosaurs and amniotes.</title>
        <authorList>
            <person name="St John J.A."/>
            <person name="Braun E.L."/>
            <person name="Isberg S.R."/>
            <person name="Miles L.G."/>
            <person name="Chong A.Y."/>
            <person name="Gongora J."/>
            <person name="Dalzell P."/>
            <person name="Moran C."/>
            <person name="Bed'hom B."/>
            <person name="Abzhanov A."/>
            <person name="Burgess S.C."/>
            <person name="Cooksey A.M."/>
            <person name="Castoe T.A."/>
            <person name="Crawford N.G."/>
            <person name="Densmore L.D."/>
            <person name="Drew J.C."/>
            <person name="Edwards S.V."/>
            <person name="Faircloth B.C."/>
            <person name="Fujita M.K."/>
            <person name="Greenwold M.J."/>
            <person name="Hoffmann F.G."/>
            <person name="Howard J.M."/>
            <person name="Iguchi T."/>
            <person name="Janes D.E."/>
            <person name="Khan S.Y."/>
            <person name="Kohno S."/>
            <person name="de Koning A.J."/>
            <person name="Lance S.L."/>
            <person name="McCarthy F.M."/>
            <person name="McCormack J.E."/>
            <person name="Merchant M.E."/>
            <person name="Peterson D.G."/>
            <person name="Pollock D.D."/>
            <person name="Pourmand N."/>
            <person name="Raney B.J."/>
            <person name="Roessler K.A."/>
            <person name="Sanford J.R."/>
            <person name="Sawyer R.H."/>
            <person name="Schmidt C.J."/>
            <person name="Triplett E.W."/>
            <person name="Tuberville T.D."/>
            <person name="Venegas-Anaya M."/>
            <person name="Howard J.T."/>
            <person name="Jarvis E.D."/>
            <person name="Guillette L.J.Jr."/>
            <person name="Glenn T.C."/>
            <person name="Green R.E."/>
            <person name="Ray D.A."/>
        </authorList>
    </citation>
    <scope>NUCLEOTIDE SEQUENCE [LARGE SCALE GENOMIC DNA]</scope>
    <source>
        <strain evidence="2">KSC_2009_1</strain>
    </source>
</reference>
<dbReference type="Proteomes" id="UP000050525">
    <property type="component" value="Unassembled WGS sequence"/>
</dbReference>
<evidence type="ECO:0000313" key="2">
    <source>
        <dbReference type="EMBL" id="KYO47479.1"/>
    </source>
</evidence>
<organism evidence="2 3">
    <name type="scientific">Alligator mississippiensis</name>
    <name type="common">American alligator</name>
    <dbReference type="NCBI Taxonomy" id="8496"/>
    <lineage>
        <taxon>Eukaryota</taxon>
        <taxon>Metazoa</taxon>
        <taxon>Chordata</taxon>
        <taxon>Craniata</taxon>
        <taxon>Vertebrata</taxon>
        <taxon>Euteleostomi</taxon>
        <taxon>Archelosauria</taxon>
        <taxon>Archosauria</taxon>
        <taxon>Crocodylia</taxon>
        <taxon>Alligatoridae</taxon>
        <taxon>Alligatorinae</taxon>
        <taxon>Alligator</taxon>
    </lineage>
</organism>
<evidence type="ECO:0000256" key="1">
    <source>
        <dbReference type="SAM" id="MobiDB-lite"/>
    </source>
</evidence>
<feature type="region of interest" description="Disordered" evidence="1">
    <location>
        <begin position="1"/>
        <end position="30"/>
    </location>
</feature>
<protein>
    <submittedName>
        <fullName evidence="2">Uncharacterized protein</fullName>
    </submittedName>
</protein>
<accession>A0A151PER5</accession>
<sequence>MLGCEGVSPGQRCSQAGSHSPPGPVGCSPPAQEQVWGGGYCLPATASGQAQPLHSLTGATVADRFSDKKACWKAFGDISSEDMMMNHPVTLNSDKRWCLPKGATALQMDFFNFN</sequence>
<proteinExistence type="predicted"/>
<gene>
    <name evidence="2" type="ORF">Y1Q_0019612</name>
</gene>
<evidence type="ECO:0000313" key="3">
    <source>
        <dbReference type="Proteomes" id="UP000050525"/>
    </source>
</evidence>
<name>A0A151PER5_ALLMI</name>